<accession>A0ABP0V8P3</accession>
<reference evidence="3" key="1">
    <citation type="submission" date="2024-02" db="EMBL/GenBank/DDBJ databases">
        <authorList>
            <consortium name="ELIXIR-Norway"/>
            <consortium name="Elixir Norway"/>
        </authorList>
    </citation>
    <scope>NUCLEOTIDE SEQUENCE</scope>
</reference>
<feature type="region of interest" description="Disordered" evidence="1">
    <location>
        <begin position="70"/>
        <end position="90"/>
    </location>
</feature>
<keyword evidence="4" id="KW-1185">Reference proteome</keyword>
<sequence length="135" mass="15231">MRWCMGRWVLLSMLALFPVLIVGRLLAQEPAEHVLRQSPLTLNMNRLIQSTFKDNDQMYDSKRLPATVINPQQQQQQQHAASLPHGPMPRVHGTEEFMERILHNSFADYVDPGSNTNPGVVDPPIPGVFSPPLPL</sequence>
<evidence type="ECO:0000313" key="3">
    <source>
        <dbReference type="EMBL" id="CAK9250331.1"/>
    </source>
</evidence>
<feature type="signal peptide" evidence="2">
    <location>
        <begin position="1"/>
        <end position="27"/>
    </location>
</feature>
<comment type="caution">
    <text evidence="3">The sequence shown here is derived from an EMBL/GenBank/DDBJ whole genome shotgun (WGS) entry which is preliminary data.</text>
</comment>
<protein>
    <submittedName>
        <fullName evidence="3">Uncharacterized protein</fullName>
    </submittedName>
</protein>
<keyword evidence="2" id="KW-0732">Signal</keyword>
<feature type="region of interest" description="Disordered" evidence="1">
    <location>
        <begin position="114"/>
        <end position="135"/>
    </location>
</feature>
<name>A0ABP0V8P3_9BRYO</name>
<evidence type="ECO:0000313" key="4">
    <source>
        <dbReference type="Proteomes" id="UP001497444"/>
    </source>
</evidence>
<dbReference type="Proteomes" id="UP001497444">
    <property type="component" value="Unassembled WGS sequence"/>
</dbReference>
<dbReference type="EMBL" id="CAXAQS010000157">
    <property type="protein sequence ID" value="CAK9250331.1"/>
    <property type="molecule type" value="Genomic_DNA"/>
</dbReference>
<feature type="compositionally biased region" description="Pro residues" evidence="1">
    <location>
        <begin position="121"/>
        <end position="135"/>
    </location>
</feature>
<evidence type="ECO:0000256" key="2">
    <source>
        <dbReference type="SAM" id="SignalP"/>
    </source>
</evidence>
<gene>
    <name evidence="3" type="ORF">CSSPJE1EN1_LOCUS25709</name>
</gene>
<feature type="chain" id="PRO_5046805795" evidence="2">
    <location>
        <begin position="28"/>
        <end position="135"/>
    </location>
</feature>
<proteinExistence type="predicted"/>
<evidence type="ECO:0000256" key="1">
    <source>
        <dbReference type="SAM" id="MobiDB-lite"/>
    </source>
</evidence>
<organism evidence="3 4">
    <name type="scientific">Sphagnum jensenii</name>
    <dbReference type="NCBI Taxonomy" id="128206"/>
    <lineage>
        <taxon>Eukaryota</taxon>
        <taxon>Viridiplantae</taxon>
        <taxon>Streptophyta</taxon>
        <taxon>Embryophyta</taxon>
        <taxon>Bryophyta</taxon>
        <taxon>Sphagnophytina</taxon>
        <taxon>Sphagnopsida</taxon>
        <taxon>Sphagnales</taxon>
        <taxon>Sphagnaceae</taxon>
        <taxon>Sphagnum</taxon>
    </lineage>
</organism>